<keyword evidence="1" id="KW-1133">Transmembrane helix</keyword>
<keyword evidence="1" id="KW-0472">Membrane</keyword>
<feature type="transmembrane region" description="Helical" evidence="1">
    <location>
        <begin position="20"/>
        <end position="42"/>
    </location>
</feature>
<protein>
    <submittedName>
        <fullName evidence="2">Uncharacterized protein</fullName>
    </submittedName>
</protein>
<evidence type="ECO:0000313" key="2">
    <source>
        <dbReference type="EMBL" id="KAE8393215.1"/>
    </source>
</evidence>
<organism evidence="2">
    <name type="scientific">Petromyces alliaceus</name>
    <name type="common">Aspergillus alliaceus</name>
    <dbReference type="NCBI Taxonomy" id="209559"/>
    <lineage>
        <taxon>Eukaryota</taxon>
        <taxon>Fungi</taxon>
        <taxon>Dikarya</taxon>
        <taxon>Ascomycota</taxon>
        <taxon>Pezizomycotina</taxon>
        <taxon>Eurotiomycetes</taxon>
        <taxon>Eurotiomycetidae</taxon>
        <taxon>Eurotiales</taxon>
        <taxon>Aspergillaceae</taxon>
        <taxon>Aspergillus</taxon>
        <taxon>Aspergillus subgen. Circumdati</taxon>
    </lineage>
</organism>
<name>A0A5N7CGL7_PETAA</name>
<accession>A0A5N7CGL7</accession>
<evidence type="ECO:0000256" key="1">
    <source>
        <dbReference type="SAM" id="Phobius"/>
    </source>
</evidence>
<keyword evidence="1" id="KW-0812">Transmembrane</keyword>
<dbReference type="Proteomes" id="UP000326877">
    <property type="component" value="Unassembled WGS sequence"/>
</dbReference>
<dbReference type="AlphaFoldDB" id="A0A5N7CGL7"/>
<dbReference type="EMBL" id="ML735231">
    <property type="protein sequence ID" value="KAE8393215.1"/>
    <property type="molecule type" value="Genomic_DNA"/>
</dbReference>
<proteinExistence type="predicted"/>
<gene>
    <name evidence="2" type="ORF">BDV23DRAFT_41965</name>
</gene>
<reference evidence="2" key="1">
    <citation type="submission" date="2019-04" db="EMBL/GenBank/DDBJ databases">
        <title>Friends and foes A comparative genomics studyof 23 Aspergillus species from section Flavi.</title>
        <authorList>
            <consortium name="DOE Joint Genome Institute"/>
            <person name="Kjaerbolling I."/>
            <person name="Vesth T."/>
            <person name="Frisvad J.C."/>
            <person name="Nybo J.L."/>
            <person name="Theobald S."/>
            <person name="Kildgaard S."/>
            <person name="Isbrandt T."/>
            <person name="Kuo A."/>
            <person name="Sato A."/>
            <person name="Lyhne E.K."/>
            <person name="Kogle M.E."/>
            <person name="Wiebenga A."/>
            <person name="Kun R.S."/>
            <person name="Lubbers R.J."/>
            <person name="Makela M.R."/>
            <person name="Barry K."/>
            <person name="Chovatia M."/>
            <person name="Clum A."/>
            <person name="Daum C."/>
            <person name="Haridas S."/>
            <person name="He G."/>
            <person name="LaButti K."/>
            <person name="Lipzen A."/>
            <person name="Mondo S."/>
            <person name="Riley R."/>
            <person name="Salamov A."/>
            <person name="Simmons B.A."/>
            <person name="Magnuson J.K."/>
            <person name="Henrissat B."/>
            <person name="Mortensen U.H."/>
            <person name="Larsen T.O."/>
            <person name="Devries R.P."/>
            <person name="Grigoriev I.V."/>
            <person name="Machida M."/>
            <person name="Baker S.E."/>
            <person name="Andersen M.R."/>
        </authorList>
    </citation>
    <scope>NUCLEOTIDE SEQUENCE [LARGE SCALE GENOMIC DNA]</scope>
    <source>
        <strain evidence="2">IBT 14317</strain>
    </source>
</reference>
<sequence length="68" mass="7728">MTSHFFLIVWFCIGPRDMCLGWVAVSLLLFSFLSFSLSLFFFSTEIPYIIRMFGVTGIGRASISQHGQ</sequence>